<feature type="chain" id="PRO_5047028925" evidence="1">
    <location>
        <begin position="30"/>
        <end position="823"/>
    </location>
</feature>
<comment type="caution">
    <text evidence="3">The sequence shown here is derived from an EMBL/GenBank/DDBJ whole genome shotgun (WGS) entry which is preliminary data.</text>
</comment>
<organism evidence="3 4">
    <name type="scientific">Prosthecobacter fluviatilis</name>
    <dbReference type="NCBI Taxonomy" id="445931"/>
    <lineage>
        <taxon>Bacteria</taxon>
        <taxon>Pseudomonadati</taxon>
        <taxon>Verrucomicrobiota</taxon>
        <taxon>Verrucomicrobiia</taxon>
        <taxon>Verrucomicrobiales</taxon>
        <taxon>Verrucomicrobiaceae</taxon>
        <taxon>Prosthecobacter</taxon>
    </lineage>
</organism>
<keyword evidence="1" id="KW-0732">Signal</keyword>
<dbReference type="Gene3D" id="2.60.40.10">
    <property type="entry name" value="Immunoglobulins"/>
    <property type="match status" value="1"/>
</dbReference>
<name>A0ABW0KN21_9BACT</name>
<evidence type="ECO:0000256" key="1">
    <source>
        <dbReference type="SAM" id="SignalP"/>
    </source>
</evidence>
<sequence>MPRDLNTLVMSTLRHLILVTAACATSAFGAYPTFTTTVPNGGQRGTEVKLTVTGTQLADFESMIFFSPGFTQKSVEKIEPNKVQLTIGIAPDVPPGNHLMRIRTKTGMSHARQFFVGIFPNVEEKEPNSDFETPQVIQLNQTIEGVVQNEDVDNYRVSLKKGQRLSVEVDGLRLGYTVFDPFLAIIDKNRFEKVISDDTILHRQDGYCSYVAEEDGDYTVMIRESSYRGGGNSYYRLHVGSFRRPDVVYPAGGKIGSTTKVRFIERDSSFDEDVKLPAEIDPDYMLFSKTQEPAPSGNPFRLVTYDNVLEAEPNDEQAKATVAPGAPIALNGIIEKPGDVDFFKVPLKKGMTLEVQAFAQSLGSPLDSVVNIYNAKGGSLSGNDDGGGRRRLDSKFKVSIPADGDYFVRVADHLERGGPNFVYRLELIAAEPEVFFASPQYSVNDNNYRQFIAVPKGGRYATLVNVTRNNVSGDFKFDVKNMPQGVKLLTEMAPKDLGSVPLLFEAAADAPLGHQVVPITLNAVDPNTKSVGKLRQEFDIVRNGNVVYYTQIEDRLPVAVVEEAPYSLEIVKPAVPLVNNGILELKVVSKRKEGFKAPIRVLMIWKPNGVSALGEQTIPEGQNECVFQLDANANVAAGSWNFTVMGESDGGSGRIYNASPFTAVTTAPAYISAPAIPLVAVEQGKEGVMVAKLEQLQPFEGEATAQVLGVPDTIPIEPAKITKDTKEVSFKVKTDAKSPIGKQANLFVRVDIPVKGTNATTIHRVALGSILRIDAPRKVVTPPTVPVVAAAKPKEAPKPAAAPAPKVLSRLEQLRMEASGAKK</sequence>
<keyword evidence="4" id="KW-1185">Reference proteome</keyword>
<dbReference type="EMBL" id="JBHSMQ010000001">
    <property type="protein sequence ID" value="MFC5454116.1"/>
    <property type="molecule type" value="Genomic_DNA"/>
</dbReference>
<feature type="signal peptide" evidence="1">
    <location>
        <begin position="1"/>
        <end position="29"/>
    </location>
</feature>
<protein>
    <submittedName>
        <fullName evidence="3">PPC domain-containing protein</fullName>
    </submittedName>
</protein>
<dbReference type="InterPro" id="IPR013783">
    <property type="entry name" value="Ig-like_fold"/>
</dbReference>
<dbReference type="InterPro" id="IPR007280">
    <property type="entry name" value="Peptidase_C_arc/bac"/>
</dbReference>
<evidence type="ECO:0000259" key="2">
    <source>
        <dbReference type="Pfam" id="PF04151"/>
    </source>
</evidence>
<evidence type="ECO:0000313" key="3">
    <source>
        <dbReference type="EMBL" id="MFC5454116.1"/>
    </source>
</evidence>
<proteinExistence type="predicted"/>
<accession>A0ABW0KN21</accession>
<feature type="domain" description="Peptidase C-terminal archaeal/bacterial" evidence="2">
    <location>
        <begin position="339"/>
        <end position="411"/>
    </location>
</feature>
<evidence type="ECO:0000313" key="4">
    <source>
        <dbReference type="Proteomes" id="UP001596052"/>
    </source>
</evidence>
<dbReference type="Gene3D" id="2.60.120.380">
    <property type="match status" value="2"/>
</dbReference>
<gene>
    <name evidence="3" type="ORF">ACFQDI_04530</name>
</gene>
<dbReference type="Pfam" id="PF04151">
    <property type="entry name" value="PPC"/>
    <property type="match status" value="1"/>
</dbReference>
<reference evidence="4" key="1">
    <citation type="journal article" date="2019" name="Int. J. Syst. Evol. Microbiol.">
        <title>The Global Catalogue of Microorganisms (GCM) 10K type strain sequencing project: providing services to taxonomists for standard genome sequencing and annotation.</title>
        <authorList>
            <consortium name="The Broad Institute Genomics Platform"/>
            <consortium name="The Broad Institute Genome Sequencing Center for Infectious Disease"/>
            <person name="Wu L."/>
            <person name="Ma J."/>
        </authorList>
    </citation>
    <scope>NUCLEOTIDE SEQUENCE [LARGE SCALE GENOMIC DNA]</scope>
    <source>
        <strain evidence="4">CGMCC 4.1469</strain>
    </source>
</reference>
<dbReference type="Proteomes" id="UP001596052">
    <property type="component" value="Unassembled WGS sequence"/>
</dbReference>